<gene>
    <name evidence="1" type="ORF">J5N97_010773</name>
</gene>
<reference evidence="1" key="1">
    <citation type="submission" date="2021-03" db="EMBL/GenBank/DDBJ databases">
        <authorList>
            <person name="Li Z."/>
            <person name="Yang C."/>
        </authorList>
    </citation>
    <scope>NUCLEOTIDE SEQUENCE</scope>
    <source>
        <strain evidence="1">Dzin_1.0</strain>
        <tissue evidence="1">Leaf</tissue>
    </source>
</reference>
<proteinExistence type="predicted"/>
<organism evidence="1 2">
    <name type="scientific">Dioscorea zingiberensis</name>
    <dbReference type="NCBI Taxonomy" id="325984"/>
    <lineage>
        <taxon>Eukaryota</taxon>
        <taxon>Viridiplantae</taxon>
        <taxon>Streptophyta</taxon>
        <taxon>Embryophyta</taxon>
        <taxon>Tracheophyta</taxon>
        <taxon>Spermatophyta</taxon>
        <taxon>Magnoliopsida</taxon>
        <taxon>Liliopsida</taxon>
        <taxon>Dioscoreales</taxon>
        <taxon>Dioscoreaceae</taxon>
        <taxon>Dioscorea</taxon>
    </lineage>
</organism>
<protein>
    <submittedName>
        <fullName evidence="1">Uncharacterized protein</fullName>
    </submittedName>
</protein>
<keyword evidence="2" id="KW-1185">Reference proteome</keyword>
<reference evidence="1" key="2">
    <citation type="journal article" date="2022" name="Hortic Res">
        <title>The genome of Dioscorea zingiberensis sheds light on the biosynthesis, origin and evolution of the medicinally important diosgenin saponins.</title>
        <authorList>
            <person name="Li Y."/>
            <person name="Tan C."/>
            <person name="Li Z."/>
            <person name="Guo J."/>
            <person name="Li S."/>
            <person name="Chen X."/>
            <person name="Wang C."/>
            <person name="Dai X."/>
            <person name="Yang H."/>
            <person name="Song W."/>
            <person name="Hou L."/>
            <person name="Xu J."/>
            <person name="Tong Z."/>
            <person name="Xu A."/>
            <person name="Yuan X."/>
            <person name="Wang W."/>
            <person name="Yang Q."/>
            <person name="Chen L."/>
            <person name="Sun Z."/>
            <person name="Wang K."/>
            <person name="Pan B."/>
            <person name="Chen J."/>
            <person name="Bao Y."/>
            <person name="Liu F."/>
            <person name="Qi X."/>
            <person name="Gang D.R."/>
            <person name="Wen J."/>
            <person name="Li J."/>
        </authorList>
    </citation>
    <scope>NUCLEOTIDE SEQUENCE</scope>
    <source>
        <strain evidence="1">Dzin_1.0</strain>
    </source>
</reference>
<dbReference type="AlphaFoldDB" id="A0A9D5HMZ2"/>
<name>A0A9D5HMZ2_9LILI</name>
<dbReference type="EMBL" id="JAGGNH010000002">
    <property type="protein sequence ID" value="KAJ0982518.1"/>
    <property type="molecule type" value="Genomic_DNA"/>
</dbReference>
<comment type="caution">
    <text evidence="1">The sequence shown here is derived from an EMBL/GenBank/DDBJ whole genome shotgun (WGS) entry which is preliminary data.</text>
</comment>
<evidence type="ECO:0000313" key="1">
    <source>
        <dbReference type="EMBL" id="KAJ0982518.1"/>
    </source>
</evidence>
<sequence length="151" mass="15715">MLAATAAWGRLHGNWQDARGISLSAQALAKLEGGQRKGGFHLGASSGSNLQRSKAVRLQSNALYLLASYSQHSVAKGIFAANRRQVDGSGAASWAPGGEISLGRRRSGNLGRTAAGRRHRAAIRGSGRWLAAQNWLAAARGAGRRICGSGA</sequence>
<dbReference type="Proteomes" id="UP001085076">
    <property type="component" value="Miscellaneous, Linkage group lg02"/>
</dbReference>
<accession>A0A9D5HMZ2</accession>
<evidence type="ECO:0000313" key="2">
    <source>
        <dbReference type="Proteomes" id="UP001085076"/>
    </source>
</evidence>